<dbReference type="RefSeq" id="XP_004334185.1">
    <property type="nucleotide sequence ID" value="XM_004334137.1"/>
</dbReference>
<dbReference type="EMBL" id="KB008128">
    <property type="protein sequence ID" value="ELR12172.1"/>
    <property type="molecule type" value="Genomic_DNA"/>
</dbReference>
<feature type="domain" description="Calponin-homology (CH)" evidence="2">
    <location>
        <begin position="75"/>
        <end position="181"/>
    </location>
</feature>
<dbReference type="STRING" id="1257118.L8GGT3"/>
<dbReference type="OrthoDB" id="10017054at2759"/>
<dbReference type="SUPFAM" id="SSF47576">
    <property type="entry name" value="Calponin-homology domain, CH-domain"/>
    <property type="match status" value="1"/>
</dbReference>
<sequence length="304" mass="34400">MRKGWVEETEEQEQEKQRAATPSSALPSFKPSFVLGGEAGLNMARLAKSSVMQSAMQASKVRREVSVAERNHMRAMQQHAYTHWVDYHLAKIQYFIEDMSKDMCDGVLLINLLQVLTGESIGICSDKPEMTIFEKMENVNKAMNWLRSKGMNMRGYGPEDILDGNVNVISAIIWSIISVSSVHPFDAQNTTETKAKQLLLQWCQQQVQGYPSVRIDNLDLSWQDGLGFCALLHKYRPDMIDYNAALNQGDDRIDYVMALLAENFGVTPILLPADLKKKDFKPDERSVFAFLTVLREVLTCALID</sequence>
<dbReference type="Pfam" id="PF00307">
    <property type="entry name" value="CH"/>
    <property type="match status" value="2"/>
</dbReference>
<feature type="region of interest" description="Disordered" evidence="1">
    <location>
        <begin position="1"/>
        <end position="25"/>
    </location>
</feature>
<dbReference type="GeneID" id="14912635"/>
<evidence type="ECO:0000313" key="3">
    <source>
        <dbReference type="EMBL" id="ELR12172.1"/>
    </source>
</evidence>
<dbReference type="Gene3D" id="1.10.418.10">
    <property type="entry name" value="Calponin-like domain"/>
    <property type="match status" value="2"/>
</dbReference>
<dbReference type="InterPro" id="IPR036872">
    <property type="entry name" value="CH_dom_sf"/>
</dbReference>
<name>L8GGT3_ACACF</name>
<gene>
    <name evidence="3" type="ORF">ACA1_140980</name>
</gene>
<organism evidence="3 4">
    <name type="scientific">Acanthamoeba castellanii (strain ATCC 30010 / Neff)</name>
    <dbReference type="NCBI Taxonomy" id="1257118"/>
    <lineage>
        <taxon>Eukaryota</taxon>
        <taxon>Amoebozoa</taxon>
        <taxon>Discosea</taxon>
        <taxon>Longamoebia</taxon>
        <taxon>Centramoebida</taxon>
        <taxon>Acanthamoebidae</taxon>
        <taxon>Acanthamoeba</taxon>
    </lineage>
</organism>
<dbReference type="Proteomes" id="UP000011083">
    <property type="component" value="Unassembled WGS sequence"/>
</dbReference>
<dbReference type="PANTHER" id="PTHR11915">
    <property type="entry name" value="SPECTRIN/FILAMIN RELATED CYTOSKELETAL PROTEIN"/>
    <property type="match status" value="1"/>
</dbReference>
<dbReference type="AlphaFoldDB" id="L8GGT3"/>
<dbReference type="InterPro" id="IPR001715">
    <property type="entry name" value="CH_dom"/>
</dbReference>
<keyword evidence="4" id="KW-1185">Reference proteome</keyword>
<dbReference type="SMART" id="SM00033">
    <property type="entry name" value="CH"/>
    <property type="match status" value="2"/>
</dbReference>
<feature type="domain" description="Calponin-homology (CH)" evidence="2">
    <location>
        <begin position="193"/>
        <end position="299"/>
    </location>
</feature>
<evidence type="ECO:0000259" key="2">
    <source>
        <dbReference type="PROSITE" id="PS50021"/>
    </source>
</evidence>
<reference evidence="3 4" key="1">
    <citation type="journal article" date="2013" name="Genome Biol.">
        <title>Genome of Acanthamoeba castellanii highlights extensive lateral gene transfer and early evolution of tyrosine kinase signaling.</title>
        <authorList>
            <person name="Clarke M."/>
            <person name="Lohan A.J."/>
            <person name="Liu B."/>
            <person name="Lagkouvardos I."/>
            <person name="Roy S."/>
            <person name="Zafar N."/>
            <person name="Bertelli C."/>
            <person name="Schilde C."/>
            <person name="Kianianmomeni A."/>
            <person name="Burglin T.R."/>
            <person name="Frech C."/>
            <person name="Turcotte B."/>
            <person name="Kopec K.O."/>
            <person name="Synnott J.M."/>
            <person name="Choo C."/>
            <person name="Paponov I."/>
            <person name="Finkler A."/>
            <person name="Soon Heng Tan C."/>
            <person name="Hutchins A.P."/>
            <person name="Weinmeier T."/>
            <person name="Rattei T."/>
            <person name="Chu J.S."/>
            <person name="Gimenez G."/>
            <person name="Irimia M."/>
            <person name="Rigden D.J."/>
            <person name="Fitzpatrick D.A."/>
            <person name="Lorenzo-Morales J."/>
            <person name="Bateman A."/>
            <person name="Chiu C.H."/>
            <person name="Tang P."/>
            <person name="Hegemann P."/>
            <person name="Fromm H."/>
            <person name="Raoult D."/>
            <person name="Greub G."/>
            <person name="Miranda-Saavedra D."/>
            <person name="Chen N."/>
            <person name="Nash P."/>
            <person name="Ginger M.L."/>
            <person name="Horn M."/>
            <person name="Schaap P."/>
            <person name="Caler L."/>
            <person name="Loftus B."/>
        </authorList>
    </citation>
    <scope>NUCLEOTIDE SEQUENCE [LARGE SCALE GENOMIC DNA]</scope>
    <source>
        <strain evidence="3 4">Neff</strain>
    </source>
</reference>
<proteinExistence type="predicted"/>
<dbReference type="KEGG" id="acan:ACA1_140980"/>
<accession>L8GGT3</accession>
<dbReference type="VEuPathDB" id="AmoebaDB:ACA1_140980"/>
<dbReference type="PROSITE" id="PS50021">
    <property type="entry name" value="CH"/>
    <property type="match status" value="2"/>
</dbReference>
<evidence type="ECO:0000313" key="4">
    <source>
        <dbReference type="Proteomes" id="UP000011083"/>
    </source>
</evidence>
<protein>
    <submittedName>
        <fullName evidence="3">Calponin domain containing protein</fullName>
    </submittedName>
</protein>
<evidence type="ECO:0000256" key="1">
    <source>
        <dbReference type="SAM" id="MobiDB-lite"/>
    </source>
</evidence>